<comment type="caution">
    <text evidence="2">The sequence shown here is derived from an EMBL/GenBank/DDBJ whole genome shotgun (WGS) entry which is preliminary data.</text>
</comment>
<name>A0A9P5SI62_9FUNG</name>
<dbReference type="AlphaFoldDB" id="A0A9P5SI62"/>
<dbReference type="Proteomes" id="UP000696485">
    <property type="component" value="Unassembled WGS sequence"/>
</dbReference>
<organism evidence="2 3">
    <name type="scientific">Podila minutissima</name>
    <dbReference type="NCBI Taxonomy" id="64525"/>
    <lineage>
        <taxon>Eukaryota</taxon>
        <taxon>Fungi</taxon>
        <taxon>Fungi incertae sedis</taxon>
        <taxon>Mucoromycota</taxon>
        <taxon>Mortierellomycotina</taxon>
        <taxon>Mortierellomycetes</taxon>
        <taxon>Mortierellales</taxon>
        <taxon>Mortierellaceae</taxon>
        <taxon>Podila</taxon>
    </lineage>
</organism>
<evidence type="ECO:0000313" key="3">
    <source>
        <dbReference type="Proteomes" id="UP000696485"/>
    </source>
</evidence>
<evidence type="ECO:0000256" key="1">
    <source>
        <dbReference type="SAM" id="MobiDB-lite"/>
    </source>
</evidence>
<feature type="region of interest" description="Disordered" evidence="1">
    <location>
        <begin position="1"/>
        <end position="113"/>
    </location>
</feature>
<protein>
    <submittedName>
        <fullName evidence="2">Uncharacterized protein</fullName>
    </submittedName>
</protein>
<reference evidence="2" key="1">
    <citation type="journal article" date="2020" name="Fungal Divers.">
        <title>Resolving the Mortierellaceae phylogeny through synthesis of multi-gene phylogenetics and phylogenomics.</title>
        <authorList>
            <person name="Vandepol N."/>
            <person name="Liber J."/>
            <person name="Desiro A."/>
            <person name="Na H."/>
            <person name="Kennedy M."/>
            <person name="Barry K."/>
            <person name="Grigoriev I.V."/>
            <person name="Miller A.N."/>
            <person name="O'Donnell K."/>
            <person name="Stajich J.E."/>
            <person name="Bonito G."/>
        </authorList>
    </citation>
    <scope>NUCLEOTIDE SEQUENCE</scope>
    <source>
        <strain evidence="2">NVP1</strain>
    </source>
</reference>
<dbReference type="EMBL" id="JAAAUY010000597">
    <property type="protein sequence ID" value="KAF9328100.1"/>
    <property type="molecule type" value="Genomic_DNA"/>
</dbReference>
<accession>A0A9P5SI62</accession>
<feature type="compositionally biased region" description="Polar residues" evidence="1">
    <location>
        <begin position="97"/>
        <end position="110"/>
    </location>
</feature>
<keyword evidence="3" id="KW-1185">Reference proteome</keyword>
<evidence type="ECO:0000313" key="2">
    <source>
        <dbReference type="EMBL" id="KAF9328100.1"/>
    </source>
</evidence>
<feature type="region of interest" description="Disordered" evidence="1">
    <location>
        <begin position="311"/>
        <end position="330"/>
    </location>
</feature>
<feature type="compositionally biased region" description="Basic residues" evidence="1">
    <location>
        <begin position="54"/>
        <end position="75"/>
    </location>
</feature>
<sequence>MTSLLFQSGGKGSSSPSSSSSNPLQALAHFYEQEVTDNHIDARLQSSSSTASSRHFRQQQHQQQHHHNYQAKGHRLFPSSSSSKDAFARGNTDTDHGYQSFSNTISSPPHSTLVGHAADIPEYLKQRQEYYLREANLRSQDRKDGLGPIIDFSLLSKPREPGHLTTNHDGHAHRDHALGIHRQREGATTQQEQVWLDFSRAESLKKDKAQDWNILRNQSGTSNSTNVPSSSIASSFLDAAAALPSSWPLAPWAIETQAAIMEFESIYKDYGPQYRSPMAHAPVQEGLPHSTASSWAEEFSKVKTHNIDGSAKVEDPECKTPPPQERHGSVKTCGFMFDTKHQDLLPEESLMASLGSSSTLTFTLPAMEPVSEKPATGYNDDVFEGDMMKAWMETLEQEKREADERIREQAQVPMSAIVPVAVAANEYPVPETPSAILFEDDMMQAWMNTLEQEKQEADERIQEEEEKITGPALHPLPTQPKEVFNDDVFEGDMTSSWMSVLEQEKHEADERIREQEEAKKESVDTVKDKEILDMALRRLNALMHQLDHGQKRRLGLGRTRQTTELMLS</sequence>
<proteinExistence type="predicted"/>
<feature type="compositionally biased region" description="Basic and acidic residues" evidence="1">
    <location>
        <begin position="311"/>
        <end position="328"/>
    </location>
</feature>
<gene>
    <name evidence="2" type="ORF">BG006_008660</name>
</gene>